<comment type="caution">
    <text evidence="2">The sequence shown here is derived from an EMBL/GenBank/DDBJ whole genome shotgun (WGS) entry which is preliminary data.</text>
</comment>
<feature type="coiled-coil region" evidence="1">
    <location>
        <begin position="50"/>
        <end position="77"/>
    </location>
</feature>
<evidence type="ECO:0000313" key="2">
    <source>
        <dbReference type="EMBL" id="KAK4547496.1"/>
    </source>
</evidence>
<reference evidence="2 3" key="1">
    <citation type="submission" date="2021-11" db="EMBL/GenBank/DDBJ databases">
        <title>Black yeast isolated from Biological Soil Crust.</title>
        <authorList>
            <person name="Kurbessoian T."/>
        </authorList>
    </citation>
    <scope>NUCLEOTIDE SEQUENCE [LARGE SCALE GENOMIC DNA]</scope>
    <source>
        <strain evidence="2 3">CCFEE 5522</strain>
    </source>
</reference>
<accession>A0AAV9JPV4</accession>
<organism evidence="2 3">
    <name type="scientific">Oleoguttula mirabilis</name>
    <dbReference type="NCBI Taxonomy" id="1507867"/>
    <lineage>
        <taxon>Eukaryota</taxon>
        <taxon>Fungi</taxon>
        <taxon>Dikarya</taxon>
        <taxon>Ascomycota</taxon>
        <taxon>Pezizomycotina</taxon>
        <taxon>Dothideomycetes</taxon>
        <taxon>Dothideomycetidae</taxon>
        <taxon>Mycosphaerellales</taxon>
        <taxon>Teratosphaeriaceae</taxon>
        <taxon>Oleoguttula</taxon>
    </lineage>
</organism>
<dbReference type="EMBL" id="JAVFHQ010000011">
    <property type="protein sequence ID" value="KAK4547496.1"/>
    <property type="molecule type" value="Genomic_DNA"/>
</dbReference>
<evidence type="ECO:0000313" key="3">
    <source>
        <dbReference type="Proteomes" id="UP001324427"/>
    </source>
</evidence>
<name>A0AAV9JPV4_9PEZI</name>
<dbReference type="Proteomes" id="UP001324427">
    <property type="component" value="Unassembled WGS sequence"/>
</dbReference>
<sequence>MAQNTRALVPYTVAYEADGDHDASSYTAADAVNLKRGYVSPQELIMHESIRNLLAEVAELRERCNGLETSNAELSLSMHKLEQAYRNELVRAPLTQSNLTGYAQSDATSASTPSDTSDAASRKPFVRQSLAAVAEILDSYNERLNAQTAHQQKLEKTLIELTDYKRSSEALFSALKDELNGLNLAEADHSSDYFCGPQKRVDNEIATDFLDKHERLEGRFNIFELKAEETKADVGEIKDRLDTIAQAIEADVPVSNGGTNSVKHIETKLELLQDRQQTFTAFRKEMLRKYKHEQTIDDAPTKDALYSLFKSIEKILISDGQRRRSGPFEGDFDELMQLRDRIIYRLSLFDAYGAAFHEAKRAAKNVD</sequence>
<keyword evidence="1" id="KW-0175">Coiled coil</keyword>
<evidence type="ECO:0000256" key="1">
    <source>
        <dbReference type="SAM" id="Coils"/>
    </source>
</evidence>
<keyword evidence="3" id="KW-1185">Reference proteome</keyword>
<dbReference type="AlphaFoldDB" id="A0AAV9JPV4"/>
<protein>
    <submittedName>
        <fullName evidence="2">Uncharacterized protein</fullName>
    </submittedName>
</protein>
<gene>
    <name evidence="2" type="ORF">LTR36_001153</name>
</gene>
<proteinExistence type="predicted"/>